<evidence type="ECO:0000259" key="3">
    <source>
        <dbReference type="PROSITE" id="PS50137"/>
    </source>
</evidence>
<sequence>MNEKVQLNEYLNKRKLPYATYKTETRGSEHKKDFRSILTVNGRDISSSWKKTKKDSEKECAKNVLEYLFSIEGQPIDITQLPKISPSGTPLVTEQTKIGDSAPQTFGIASIPTASNASIPNLPTTATTTSTTFEPTKQIYIASHHNPLDFFSLFKKHNYPTPHHQNPIIKNVENEIMILRLHNTIISLTDKINRIETSYQGQIKHLVDSQNRIVTSFNKLKKKIKESKVETIPDLKDFMENIQTIANEIAIKEEKVLLDHIEAMTGKENNVKKNEIDAINHHKNETKLNISKDKFNQMKTLKISINDLIKENLIDKEKLEKYIEKKELEKVQKGHQDQQSNSNKKKRTRKENNEDIQGPNKVLNTTSLNFSSP</sequence>
<evidence type="ECO:0000256" key="2">
    <source>
        <dbReference type="SAM" id="MobiDB-lite"/>
    </source>
</evidence>
<dbReference type="GO" id="GO:0006396">
    <property type="term" value="P:RNA processing"/>
    <property type="evidence" value="ECO:0000318"/>
    <property type="project" value="GO_Central"/>
</dbReference>
<dbReference type="InParanoid" id="F1A2W2"/>
<dbReference type="GO" id="GO:0003725">
    <property type="term" value="F:double-stranded RNA binding"/>
    <property type="evidence" value="ECO:0000318"/>
    <property type="project" value="GO_Central"/>
</dbReference>
<dbReference type="VEuPathDB" id="AmoebaDB:DICPUDRAFT_84511"/>
<dbReference type="GO" id="GO:0006382">
    <property type="term" value="P:adenosine to inosine editing"/>
    <property type="evidence" value="ECO:0000318"/>
    <property type="project" value="GO_Central"/>
</dbReference>
<protein>
    <recommendedName>
        <fullName evidence="3">DRBM domain-containing protein</fullName>
    </recommendedName>
</protein>
<dbReference type="OrthoDB" id="10678334at2759"/>
<organism evidence="4 5">
    <name type="scientific">Dictyostelium purpureum</name>
    <name type="common">Slime mold</name>
    <dbReference type="NCBI Taxonomy" id="5786"/>
    <lineage>
        <taxon>Eukaryota</taxon>
        <taxon>Amoebozoa</taxon>
        <taxon>Evosea</taxon>
        <taxon>Eumycetozoa</taxon>
        <taxon>Dictyostelia</taxon>
        <taxon>Dictyosteliales</taxon>
        <taxon>Dictyosteliaceae</taxon>
        <taxon>Dictyostelium</taxon>
    </lineage>
</organism>
<feature type="domain" description="DRBM" evidence="3">
    <location>
        <begin position="2"/>
        <end position="70"/>
    </location>
</feature>
<evidence type="ECO:0000313" key="4">
    <source>
        <dbReference type="EMBL" id="EGC29463.1"/>
    </source>
</evidence>
<dbReference type="InterPro" id="IPR014720">
    <property type="entry name" value="dsRBD_dom"/>
</dbReference>
<keyword evidence="5" id="KW-1185">Reference proteome</keyword>
<dbReference type="Gene3D" id="3.30.160.20">
    <property type="match status" value="1"/>
</dbReference>
<dbReference type="AlphaFoldDB" id="F1A2W2"/>
<dbReference type="GO" id="GO:0005730">
    <property type="term" value="C:nucleolus"/>
    <property type="evidence" value="ECO:0000318"/>
    <property type="project" value="GO_Central"/>
</dbReference>
<name>F1A2W2_DICPU</name>
<dbReference type="RefSeq" id="XP_003294006.1">
    <property type="nucleotide sequence ID" value="XM_003293958.1"/>
</dbReference>
<dbReference type="EMBL" id="GL871428">
    <property type="protein sequence ID" value="EGC29463.1"/>
    <property type="molecule type" value="Genomic_DNA"/>
</dbReference>
<dbReference type="GO" id="GO:0008251">
    <property type="term" value="F:tRNA-specific adenosine deaminase activity"/>
    <property type="evidence" value="ECO:0000318"/>
    <property type="project" value="GO_Central"/>
</dbReference>
<evidence type="ECO:0000256" key="1">
    <source>
        <dbReference type="PROSITE-ProRule" id="PRU00266"/>
    </source>
</evidence>
<reference evidence="5" key="1">
    <citation type="journal article" date="2011" name="Genome Biol.">
        <title>Comparative genomics of the social amoebae Dictyostelium discoideum and Dictyostelium purpureum.</title>
        <authorList>
            <consortium name="US DOE Joint Genome Institute (JGI-PGF)"/>
            <person name="Sucgang R."/>
            <person name="Kuo A."/>
            <person name="Tian X."/>
            <person name="Salerno W."/>
            <person name="Parikh A."/>
            <person name="Feasley C.L."/>
            <person name="Dalin E."/>
            <person name="Tu H."/>
            <person name="Huang E."/>
            <person name="Barry K."/>
            <person name="Lindquist E."/>
            <person name="Shapiro H."/>
            <person name="Bruce D."/>
            <person name="Schmutz J."/>
            <person name="Salamov A."/>
            <person name="Fey P."/>
            <person name="Gaudet P."/>
            <person name="Anjard C."/>
            <person name="Babu M.M."/>
            <person name="Basu S."/>
            <person name="Bushmanova Y."/>
            <person name="van der Wel H."/>
            <person name="Katoh-Kurasawa M."/>
            <person name="Dinh C."/>
            <person name="Coutinho P.M."/>
            <person name="Saito T."/>
            <person name="Elias M."/>
            <person name="Schaap P."/>
            <person name="Kay R.R."/>
            <person name="Henrissat B."/>
            <person name="Eichinger L."/>
            <person name="Rivero F."/>
            <person name="Putnam N.H."/>
            <person name="West C.M."/>
            <person name="Loomis W.F."/>
            <person name="Chisholm R.L."/>
            <person name="Shaulsky G."/>
            <person name="Strassmann J.E."/>
            <person name="Queller D.C."/>
            <person name="Kuspa A."/>
            <person name="Grigoriev I.V."/>
        </authorList>
    </citation>
    <scope>NUCLEOTIDE SEQUENCE [LARGE SCALE GENOMIC DNA]</scope>
    <source>
        <strain evidence="5">QSDP1</strain>
    </source>
</reference>
<proteinExistence type="predicted"/>
<dbReference type="SMART" id="SM00358">
    <property type="entry name" value="DSRM"/>
    <property type="match status" value="1"/>
</dbReference>
<accession>F1A2W2</accession>
<dbReference type="SUPFAM" id="SSF54768">
    <property type="entry name" value="dsRNA-binding domain-like"/>
    <property type="match status" value="1"/>
</dbReference>
<dbReference type="eggNOG" id="ENOG502QVXD">
    <property type="taxonomic scope" value="Eukaryota"/>
</dbReference>
<dbReference type="Pfam" id="PF00035">
    <property type="entry name" value="dsrm"/>
    <property type="match status" value="1"/>
</dbReference>
<feature type="compositionally biased region" description="Basic and acidic residues" evidence="2">
    <location>
        <begin position="327"/>
        <end position="336"/>
    </location>
</feature>
<dbReference type="PROSITE" id="PS50137">
    <property type="entry name" value="DS_RBD"/>
    <property type="match status" value="1"/>
</dbReference>
<dbReference type="GeneID" id="10505328"/>
<dbReference type="GO" id="GO:0005737">
    <property type="term" value="C:cytoplasm"/>
    <property type="evidence" value="ECO:0000318"/>
    <property type="project" value="GO_Central"/>
</dbReference>
<feature type="compositionally biased region" description="Polar residues" evidence="2">
    <location>
        <begin position="362"/>
        <end position="373"/>
    </location>
</feature>
<feature type="region of interest" description="Disordered" evidence="2">
    <location>
        <begin position="327"/>
        <end position="373"/>
    </location>
</feature>
<dbReference type="GO" id="GO:0003726">
    <property type="term" value="F:double-stranded RNA adenosine deaminase activity"/>
    <property type="evidence" value="ECO:0000318"/>
    <property type="project" value="GO_Central"/>
</dbReference>
<dbReference type="KEGG" id="dpp:DICPUDRAFT_84511"/>
<keyword evidence="1" id="KW-0694">RNA-binding</keyword>
<gene>
    <name evidence="4" type="ORF">DICPUDRAFT_84511</name>
</gene>
<evidence type="ECO:0000313" key="5">
    <source>
        <dbReference type="Proteomes" id="UP000001064"/>
    </source>
</evidence>
<dbReference type="Proteomes" id="UP000001064">
    <property type="component" value="Unassembled WGS sequence"/>
</dbReference>